<evidence type="ECO:0000313" key="19">
    <source>
        <dbReference type="Proteomes" id="UP000765509"/>
    </source>
</evidence>
<evidence type="ECO:0000256" key="5">
    <source>
        <dbReference type="ARBA" id="ARBA00022759"/>
    </source>
</evidence>
<protein>
    <recommendedName>
        <fullName evidence="17">Integrase catalytic domain-containing protein</fullName>
    </recommendedName>
</protein>
<keyword evidence="10" id="KW-0695">RNA-directed DNA polymerase</keyword>
<keyword evidence="19" id="KW-1185">Reference proteome</keyword>
<keyword evidence="1" id="KW-0815">Transposition</keyword>
<proteinExistence type="predicted"/>
<evidence type="ECO:0000256" key="12">
    <source>
        <dbReference type="ARBA" id="ARBA00023172"/>
    </source>
</evidence>
<keyword evidence="6" id="KW-0378">Hydrolase</keyword>
<keyword evidence="12" id="KW-0233">DNA recombination</keyword>
<dbReference type="EMBL" id="AVOT02019745">
    <property type="protein sequence ID" value="MBW0507495.1"/>
    <property type="molecule type" value="Genomic_DNA"/>
</dbReference>
<dbReference type="PANTHER" id="PTHR42648:SF11">
    <property type="entry name" value="TRANSPOSON TY4-P GAG-POL POLYPROTEIN"/>
    <property type="match status" value="1"/>
</dbReference>
<sequence>MTSKILETQVKLSNFCCLNTQEKKEGDLWHKQLGNVNKNDMTKLVNTTEVSSVCNEFIKVKITQLPFKQSFKAANHVLENIHLDMCGSFQTPSIAGAKYFLIIIDQMSGFISTKFLKNKSDCFNHFCNFKLSAENNLATKIENIFPDGGGEFVNKSFKNHCTESGINHTISSPYTPQNNPFSKRGNQSVLEKARCILLQSKIPMKYWEEAVSTATFLCNLVPKHEDQKTPYEIWHNMKPSLHRLKPFGCRAWLEIPTNQIANKSDPKAWDGIFLGYKNEASSFCILRLIDQKIIISRHVVFDEEKFPWLPSQKQFTKDVFKTFASSTQVIEEEAQVHPNTEEGSLSTDSTSINNEEEDTHVDVLEHQPKRIWVIGPQHPTLISSEIDSKNILPFPRRQARENLANLNQIPKTFSEAMASPNKKEWNLAIKKELQNIENSKVWTLRETKDNDHPITSTWNFKEKTDDSGKVTEHKARLCAHGFHQIAGLDYQSTFAPTGRLSSLRAGLFSSLFCLKL</sequence>
<dbReference type="GO" id="GO:0004519">
    <property type="term" value="F:endonuclease activity"/>
    <property type="evidence" value="ECO:0007669"/>
    <property type="project" value="UniProtKB-KW"/>
</dbReference>
<dbReference type="GO" id="GO:0006310">
    <property type="term" value="P:DNA recombination"/>
    <property type="evidence" value="ECO:0007669"/>
    <property type="project" value="UniProtKB-KW"/>
</dbReference>
<dbReference type="InterPro" id="IPR001584">
    <property type="entry name" value="Integrase_cat-core"/>
</dbReference>
<dbReference type="GO" id="GO:0005634">
    <property type="term" value="C:nucleus"/>
    <property type="evidence" value="ECO:0007669"/>
    <property type="project" value="UniProtKB-ARBA"/>
</dbReference>
<dbReference type="GO" id="GO:0046872">
    <property type="term" value="F:metal ion binding"/>
    <property type="evidence" value="ECO:0007669"/>
    <property type="project" value="UniProtKB-KW"/>
</dbReference>
<dbReference type="InterPro" id="IPR012337">
    <property type="entry name" value="RNaseH-like_sf"/>
</dbReference>
<dbReference type="GO" id="GO:0003723">
    <property type="term" value="F:RNA binding"/>
    <property type="evidence" value="ECO:0007669"/>
    <property type="project" value="UniProtKB-KW"/>
</dbReference>
<gene>
    <name evidence="18" type="ORF">O181_047210</name>
</gene>
<evidence type="ECO:0000256" key="1">
    <source>
        <dbReference type="ARBA" id="ARBA00022578"/>
    </source>
</evidence>
<comment type="catalytic activity">
    <reaction evidence="15">
        <text>DNA(n) + a 2'-deoxyribonucleoside 5'-triphosphate = DNA(n+1) + diphosphate</text>
        <dbReference type="Rhea" id="RHEA:22508"/>
        <dbReference type="Rhea" id="RHEA-COMP:17339"/>
        <dbReference type="Rhea" id="RHEA-COMP:17340"/>
        <dbReference type="ChEBI" id="CHEBI:33019"/>
        <dbReference type="ChEBI" id="CHEBI:61560"/>
        <dbReference type="ChEBI" id="CHEBI:173112"/>
        <dbReference type="EC" id="2.7.7.7"/>
    </reaction>
</comment>
<evidence type="ECO:0000256" key="9">
    <source>
        <dbReference type="ARBA" id="ARBA00022908"/>
    </source>
</evidence>
<keyword evidence="4" id="KW-0479">Metal-binding</keyword>
<feature type="compositionally biased region" description="Polar residues" evidence="16">
    <location>
        <begin position="337"/>
        <end position="352"/>
    </location>
</feature>
<feature type="domain" description="Integrase catalytic" evidence="17">
    <location>
        <begin position="62"/>
        <end position="238"/>
    </location>
</feature>
<dbReference type="InterPro" id="IPR039537">
    <property type="entry name" value="Retrotran_Ty1/copia-like"/>
</dbReference>
<dbReference type="GO" id="GO:0003964">
    <property type="term" value="F:RNA-directed DNA polymerase activity"/>
    <property type="evidence" value="ECO:0007669"/>
    <property type="project" value="UniProtKB-KW"/>
</dbReference>
<dbReference type="AlphaFoldDB" id="A0A9Q3DPT3"/>
<dbReference type="PANTHER" id="PTHR42648">
    <property type="entry name" value="TRANSPOSASE, PUTATIVE-RELATED"/>
    <property type="match status" value="1"/>
</dbReference>
<dbReference type="OrthoDB" id="4095857at2759"/>
<dbReference type="GO" id="GO:0016787">
    <property type="term" value="F:hydrolase activity"/>
    <property type="evidence" value="ECO:0007669"/>
    <property type="project" value="UniProtKB-KW"/>
</dbReference>
<feature type="region of interest" description="Disordered" evidence="16">
    <location>
        <begin position="332"/>
        <end position="352"/>
    </location>
</feature>
<evidence type="ECO:0000256" key="13">
    <source>
        <dbReference type="ARBA" id="ARBA00023268"/>
    </source>
</evidence>
<comment type="catalytic activity">
    <reaction evidence="14">
        <text>DNA(n) + a 2'-deoxyribonucleoside 5'-triphosphate = DNA(n+1) + diphosphate</text>
        <dbReference type="Rhea" id="RHEA:22508"/>
        <dbReference type="Rhea" id="RHEA-COMP:17339"/>
        <dbReference type="Rhea" id="RHEA-COMP:17340"/>
        <dbReference type="ChEBI" id="CHEBI:33019"/>
        <dbReference type="ChEBI" id="CHEBI:61560"/>
        <dbReference type="ChEBI" id="CHEBI:173112"/>
        <dbReference type="EC" id="2.7.7.49"/>
    </reaction>
</comment>
<evidence type="ECO:0000256" key="4">
    <source>
        <dbReference type="ARBA" id="ARBA00022723"/>
    </source>
</evidence>
<organism evidence="18 19">
    <name type="scientific">Austropuccinia psidii MF-1</name>
    <dbReference type="NCBI Taxonomy" id="1389203"/>
    <lineage>
        <taxon>Eukaryota</taxon>
        <taxon>Fungi</taxon>
        <taxon>Dikarya</taxon>
        <taxon>Basidiomycota</taxon>
        <taxon>Pucciniomycotina</taxon>
        <taxon>Pucciniomycetes</taxon>
        <taxon>Pucciniales</taxon>
        <taxon>Sphaerophragmiaceae</taxon>
        <taxon>Austropuccinia</taxon>
    </lineage>
</organism>
<keyword evidence="11" id="KW-0239">DNA-directed DNA polymerase</keyword>
<dbReference type="SUPFAM" id="SSF53098">
    <property type="entry name" value="Ribonuclease H-like"/>
    <property type="match status" value="1"/>
</dbReference>
<dbReference type="Pfam" id="PF07727">
    <property type="entry name" value="RVT_2"/>
    <property type="match status" value="1"/>
</dbReference>
<keyword evidence="7" id="KW-0460">Magnesium</keyword>
<keyword evidence="13" id="KW-0511">Multifunctional enzyme</keyword>
<evidence type="ECO:0000256" key="15">
    <source>
        <dbReference type="ARBA" id="ARBA00049244"/>
    </source>
</evidence>
<keyword evidence="5" id="KW-0255">Endonuclease</keyword>
<evidence type="ECO:0000256" key="6">
    <source>
        <dbReference type="ARBA" id="ARBA00022801"/>
    </source>
</evidence>
<dbReference type="Proteomes" id="UP000765509">
    <property type="component" value="Unassembled WGS sequence"/>
</dbReference>
<evidence type="ECO:0000313" key="18">
    <source>
        <dbReference type="EMBL" id="MBW0507495.1"/>
    </source>
</evidence>
<dbReference type="GO" id="GO:0032196">
    <property type="term" value="P:transposition"/>
    <property type="evidence" value="ECO:0007669"/>
    <property type="project" value="UniProtKB-KW"/>
</dbReference>
<reference evidence="18" key="1">
    <citation type="submission" date="2021-03" db="EMBL/GenBank/DDBJ databases">
        <title>Draft genome sequence of rust myrtle Austropuccinia psidii MF-1, a brazilian biotype.</title>
        <authorList>
            <person name="Quecine M.C."/>
            <person name="Pachon D.M.R."/>
            <person name="Bonatelli M.L."/>
            <person name="Correr F.H."/>
            <person name="Franceschini L.M."/>
            <person name="Leite T.F."/>
            <person name="Margarido G.R.A."/>
            <person name="Almeida C.A."/>
            <person name="Ferrarezi J.A."/>
            <person name="Labate C.A."/>
        </authorList>
    </citation>
    <scope>NUCLEOTIDE SEQUENCE</scope>
    <source>
        <strain evidence="18">MF-1</strain>
    </source>
</reference>
<dbReference type="InterPro" id="IPR036397">
    <property type="entry name" value="RNaseH_sf"/>
</dbReference>
<accession>A0A9Q3DPT3</accession>
<evidence type="ECO:0000256" key="11">
    <source>
        <dbReference type="ARBA" id="ARBA00022932"/>
    </source>
</evidence>
<evidence type="ECO:0000256" key="8">
    <source>
        <dbReference type="ARBA" id="ARBA00022884"/>
    </source>
</evidence>
<dbReference type="Gene3D" id="3.30.420.10">
    <property type="entry name" value="Ribonuclease H-like superfamily/Ribonuclease H"/>
    <property type="match status" value="1"/>
</dbReference>
<dbReference type="PROSITE" id="PS50994">
    <property type="entry name" value="INTEGRASE"/>
    <property type="match status" value="1"/>
</dbReference>
<keyword evidence="8" id="KW-0694">RNA-binding</keyword>
<dbReference type="InterPro" id="IPR013103">
    <property type="entry name" value="RVT_2"/>
</dbReference>
<dbReference type="GO" id="GO:0015074">
    <property type="term" value="P:DNA integration"/>
    <property type="evidence" value="ECO:0007669"/>
    <property type="project" value="UniProtKB-KW"/>
</dbReference>
<evidence type="ECO:0000256" key="10">
    <source>
        <dbReference type="ARBA" id="ARBA00022918"/>
    </source>
</evidence>
<keyword evidence="9" id="KW-0229">DNA integration</keyword>
<keyword evidence="3" id="KW-0540">Nuclease</keyword>
<evidence type="ECO:0000256" key="3">
    <source>
        <dbReference type="ARBA" id="ARBA00022722"/>
    </source>
</evidence>
<dbReference type="Pfam" id="PF25597">
    <property type="entry name" value="SH3_retrovirus"/>
    <property type="match status" value="1"/>
</dbReference>
<dbReference type="InterPro" id="IPR057670">
    <property type="entry name" value="SH3_retrovirus"/>
</dbReference>
<evidence type="ECO:0000256" key="2">
    <source>
        <dbReference type="ARBA" id="ARBA00022695"/>
    </source>
</evidence>
<comment type="caution">
    <text evidence="18">The sequence shown here is derived from an EMBL/GenBank/DDBJ whole genome shotgun (WGS) entry which is preliminary data.</text>
</comment>
<evidence type="ECO:0000256" key="14">
    <source>
        <dbReference type="ARBA" id="ARBA00048173"/>
    </source>
</evidence>
<dbReference type="GO" id="GO:0003887">
    <property type="term" value="F:DNA-directed DNA polymerase activity"/>
    <property type="evidence" value="ECO:0007669"/>
    <property type="project" value="UniProtKB-KW"/>
</dbReference>
<keyword evidence="11" id="KW-0808">Transferase</keyword>
<evidence type="ECO:0000256" key="16">
    <source>
        <dbReference type="SAM" id="MobiDB-lite"/>
    </source>
</evidence>
<evidence type="ECO:0000259" key="17">
    <source>
        <dbReference type="PROSITE" id="PS50994"/>
    </source>
</evidence>
<evidence type="ECO:0000256" key="7">
    <source>
        <dbReference type="ARBA" id="ARBA00022842"/>
    </source>
</evidence>
<keyword evidence="2" id="KW-0548">Nucleotidyltransferase</keyword>
<name>A0A9Q3DPT3_9BASI</name>